<keyword evidence="2" id="KW-1185">Reference proteome</keyword>
<evidence type="ECO:0000313" key="2">
    <source>
        <dbReference type="Proteomes" id="UP000239434"/>
    </source>
</evidence>
<evidence type="ECO:0000313" key="1">
    <source>
        <dbReference type="EMBL" id="PRD40382.1"/>
    </source>
</evidence>
<accession>A0A2S9IIR3</accession>
<name>A0A2S9IIR3_9HYPH</name>
<protein>
    <submittedName>
        <fullName evidence="1">Uncharacterized protein</fullName>
    </submittedName>
</protein>
<gene>
    <name evidence="1" type="ORF">C5748_27310</name>
</gene>
<sequence length="184" mass="19578">METSRQNTQSLITICQTQPSSESCRSKIKELQEFAAGLEREFETHADRYLGAGGFSQKQSIFNFDLLLARSFQDGRAPDAAIRDFLTDLAKKEGAIDCFLDSLGIAGGVATCASGAGTPACVAGIMAAIASANHLSGDIQKAVTGQEAKTAFVATLMSQGYTEEQAKQYQHYVDIGVIAVTLVD</sequence>
<comment type="caution">
    <text evidence="1">The sequence shown here is derived from an EMBL/GenBank/DDBJ whole genome shotgun (WGS) entry which is preliminary data.</text>
</comment>
<dbReference type="RefSeq" id="WP_105746185.1">
    <property type="nucleotide sequence ID" value="NZ_PVBR01000065.1"/>
</dbReference>
<reference evidence="1 2" key="1">
    <citation type="submission" date="2018-02" db="EMBL/GenBank/DDBJ databases">
        <title>The draft genome of Phyllobacterium sp. 1N-3.</title>
        <authorList>
            <person name="Liu L."/>
            <person name="Li L."/>
            <person name="Zhang X."/>
            <person name="Wang T."/>
            <person name="Liang L."/>
        </authorList>
    </citation>
    <scope>NUCLEOTIDE SEQUENCE [LARGE SCALE GENOMIC DNA]</scope>
    <source>
        <strain evidence="1 2">1N-3</strain>
    </source>
</reference>
<dbReference type="Proteomes" id="UP000239434">
    <property type="component" value="Unassembled WGS sequence"/>
</dbReference>
<organism evidence="1 2">
    <name type="scientific">Phyllobacterium phragmitis</name>
    <dbReference type="NCBI Taxonomy" id="2670329"/>
    <lineage>
        <taxon>Bacteria</taxon>
        <taxon>Pseudomonadati</taxon>
        <taxon>Pseudomonadota</taxon>
        <taxon>Alphaproteobacteria</taxon>
        <taxon>Hyphomicrobiales</taxon>
        <taxon>Phyllobacteriaceae</taxon>
        <taxon>Phyllobacterium</taxon>
    </lineage>
</organism>
<dbReference type="EMBL" id="PVBR01000065">
    <property type="protein sequence ID" value="PRD40382.1"/>
    <property type="molecule type" value="Genomic_DNA"/>
</dbReference>
<dbReference type="AlphaFoldDB" id="A0A2S9IIR3"/>
<proteinExistence type="predicted"/>